<evidence type="ECO:0008006" key="5">
    <source>
        <dbReference type="Google" id="ProtNLM"/>
    </source>
</evidence>
<gene>
    <name evidence="3" type="ORF">ACFO7V_05795</name>
</gene>
<protein>
    <recommendedName>
        <fullName evidence="5">Secreted protein</fullName>
    </recommendedName>
</protein>
<evidence type="ECO:0000313" key="3">
    <source>
        <dbReference type="EMBL" id="MFC4715650.1"/>
    </source>
</evidence>
<name>A0ABV9MKE5_9MICC</name>
<keyword evidence="4" id="KW-1185">Reference proteome</keyword>
<keyword evidence="2" id="KW-0732">Signal</keyword>
<dbReference type="RefSeq" id="WP_346060211.1">
    <property type="nucleotide sequence ID" value="NZ_BAAAVQ010000076.1"/>
</dbReference>
<comment type="caution">
    <text evidence="3">The sequence shown here is derived from an EMBL/GenBank/DDBJ whole genome shotgun (WGS) entry which is preliminary data.</text>
</comment>
<accession>A0ABV9MKE5</accession>
<dbReference type="Proteomes" id="UP001595884">
    <property type="component" value="Unassembled WGS sequence"/>
</dbReference>
<feature type="signal peptide" evidence="2">
    <location>
        <begin position="1"/>
        <end position="26"/>
    </location>
</feature>
<evidence type="ECO:0000256" key="2">
    <source>
        <dbReference type="SAM" id="SignalP"/>
    </source>
</evidence>
<reference evidence="4" key="1">
    <citation type="journal article" date="2019" name="Int. J. Syst. Evol. Microbiol.">
        <title>The Global Catalogue of Microorganisms (GCM) 10K type strain sequencing project: providing services to taxonomists for standard genome sequencing and annotation.</title>
        <authorList>
            <consortium name="The Broad Institute Genomics Platform"/>
            <consortium name="The Broad Institute Genome Sequencing Center for Infectious Disease"/>
            <person name="Wu L."/>
            <person name="Ma J."/>
        </authorList>
    </citation>
    <scope>NUCLEOTIDE SEQUENCE [LARGE SCALE GENOMIC DNA]</scope>
    <source>
        <strain evidence="4">CGMCC 1.12849</strain>
    </source>
</reference>
<evidence type="ECO:0000313" key="4">
    <source>
        <dbReference type="Proteomes" id="UP001595884"/>
    </source>
</evidence>
<sequence>MMKYKFPLLISLGSLALVLTSCTAVSDPSSSPSNNPTSESTLSSATSSSAAGTSAPTAQSTAASETDQVTADQIIPTLSRPDTSEDQPPAEVTDPSIKQVSLRALARLSYAEEFAAVNDKGDLCLIAWANSGDGDGTATLSEAGLQCDEPAEVKTDGLSLRIEQTKDNPGVVLNMLPPDLTEDAVRTALLKIPGNHEDLRPPVEFGSTDFGLVSVAMLPETADELGSISIPRPDGKDFTLDLD</sequence>
<feature type="compositionally biased region" description="Low complexity" evidence="1">
    <location>
        <begin position="25"/>
        <end position="66"/>
    </location>
</feature>
<proteinExistence type="predicted"/>
<dbReference type="PROSITE" id="PS51257">
    <property type="entry name" value="PROKAR_LIPOPROTEIN"/>
    <property type="match status" value="1"/>
</dbReference>
<dbReference type="EMBL" id="JBHSHE010000022">
    <property type="protein sequence ID" value="MFC4715650.1"/>
    <property type="molecule type" value="Genomic_DNA"/>
</dbReference>
<evidence type="ECO:0000256" key="1">
    <source>
        <dbReference type="SAM" id="MobiDB-lite"/>
    </source>
</evidence>
<feature type="chain" id="PRO_5047067807" description="Secreted protein" evidence="2">
    <location>
        <begin position="27"/>
        <end position="243"/>
    </location>
</feature>
<feature type="region of interest" description="Disordered" evidence="1">
    <location>
        <begin position="25"/>
        <end position="71"/>
    </location>
</feature>
<organism evidence="3 4">
    <name type="scientific">Glutamicibacter bergerei</name>
    <dbReference type="NCBI Taxonomy" id="256702"/>
    <lineage>
        <taxon>Bacteria</taxon>
        <taxon>Bacillati</taxon>
        <taxon>Actinomycetota</taxon>
        <taxon>Actinomycetes</taxon>
        <taxon>Micrococcales</taxon>
        <taxon>Micrococcaceae</taxon>
        <taxon>Glutamicibacter</taxon>
    </lineage>
</organism>